<dbReference type="GO" id="GO:0006412">
    <property type="term" value="P:translation"/>
    <property type="evidence" value="ECO:0007669"/>
    <property type="project" value="UniProtKB-UniRule"/>
</dbReference>
<dbReference type="Pfam" id="PF07650">
    <property type="entry name" value="KH_2"/>
    <property type="match status" value="1"/>
</dbReference>
<dbReference type="InterPro" id="IPR009019">
    <property type="entry name" value="KH_sf_prok-type"/>
</dbReference>
<dbReference type="FunFam" id="3.30.300.20:FF:000001">
    <property type="entry name" value="30S ribosomal protein S3"/>
    <property type="match status" value="1"/>
</dbReference>
<evidence type="ECO:0000256" key="7">
    <source>
        <dbReference type="ARBA" id="ARBA00035257"/>
    </source>
</evidence>
<dbReference type="InterPro" id="IPR015946">
    <property type="entry name" value="KH_dom-like_a/b"/>
</dbReference>
<evidence type="ECO:0000259" key="9">
    <source>
        <dbReference type="PROSITE" id="PS50823"/>
    </source>
</evidence>
<evidence type="ECO:0000313" key="10">
    <source>
        <dbReference type="EMBL" id="KKS12880.1"/>
    </source>
</evidence>
<dbReference type="PROSITE" id="PS50823">
    <property type="entry name" value="KH_TYPE_2"/>
    <property type="match status" value="1"/>
</dbReference>
<evidence type="ECO:0000256" key="3">
    <source>
        <dbReference type="ARBA" id="ARBA00022884"/>
    </source>
</evidence>
<dbReference type="InterPro" id="IPR057258">
    <property type="entry name" value="Ribosomal_uS3"/>
</dbReference>
<dbReference type="GO" id="GO:0003729">
    <property type="term" value="F:mRNA binding"/>
    <property type="evidence" value="ECO:0007669"/>
    <property type="project" value="UniProtKB-UniRule"/>
</dbReference>
<protein>
    <recommendedName>
        <fullName evidence="7 8">Small ribosomal subunit protein uS3</fullName>
    </recommendedName>
</protein>
<dbReference type="InterPro" id="IPR001351">
    <property type="entry name" value="Ribosomal_uS3_C"/>
</dbReference>
<evidence type="ECO:0000256" key="1">
    <source>
        <dbReference type="ARBA" id="ARBA00010761"/>
    </source>
</evidence>
<keyword evidence="2 8" id="KW-0699">rRNA-binding</keyword>
<organism evidence="10 11">
    <name type="scientific">Candidatus Magasanikbacteria bacterium GW2011_GWA2_41_55</name>
    <dbReference type="NCBI Taxonomy" id="1619038"/>
    <lineage>
        <taxon>Bacteria</taxon>
        <taxon>Candidatus Magasanikiibacteriota</taxon>
    </lineage>
</organism>
<name>A0A0G0WJ31_9BACT</name>
<comment type="similarity">
    <text evidence="1 8">Belongs to the universal ribosomal protein uS3 family.</text>
</comment>
<dbReference type="SUPFAM" id="SSF54814">
    <property type="entry name" value="Prokaryotic type KH domain (KH-domain type II)"/>
    <property type="match status" value="1"/>
</dbReference>
<evidence type="ECO:0000313" key="11">
    <source>
        <dbReference type="Proteomes" id="UP000034299"/>
    </source>
</evidence>
<accession>A0A0G0WJ31</accession>
<gene>
    <name evidence="8" type="primary">rpsC</name>
    <name evidence="10" type="ORF">UU69_C0020G0014</name>
</gene>
<dbReference type="PATRIC" id="fig|1619038.3.peg.419"/>
<reference evidence="10 11" key="1">
    <citation type="journal article" date="2015" name="Nature">
        <title>rRNA introns, odd ribosomes, and small enigmatic genomes across a large radiation of phyla.</title>
        <authorList>
            <person name="Brown C.T."/>
            <person name="Hug L.A."/>
            <person name="Thomas B.C."/>
            <person name="Sharon I."/>
            <person name="Castelle C.J."/>
            <person name="Singh A."/>
            <person name="Wilkins M.J."/>
            <person name="Williams K.H."/>
            <person name="Banfield J.F."/>
        </authorList>
    </citation>
    <scope>NUCLEOTIDE SEQUENCE [LARGE SCALE GENOMIC DNA]</scope>
</reference>
<keyword evidence="3 8" id="KW-0694">RNA-binding</keyword>
<comment type="function">
    <text evidence="6 8">Binds the lower part of the 30S subunit head. Binds mRNA in the 70S ribosome, positioning it for translation.</text>
</comment>
<dbReference type="NCBIfam" id="TIGR01009">
    <property type="entry name" value="rpsC_bact"/>
    <property type="match status" value="1"/>
</dbReference>
<evidence type="ECO:0000256" key="2">
    <source>
        <dbReference type="ARBA" id="ARBA00022730"/>
    </source>
</evidence>
<dbReference type="GO" id="GO:0022627">
    <property type="term" value="C:cytosolic small ribosomal subunit"/>
    <property type="evidence" value="ECO:0007669"/>
    <property type="project" value="TreeGrafter"/>
</dbReference>
<proteinExistence type="inferred from homology"/>
<comment type="subunit">
    <text evidence="8">Part of the 30S ribosomal subunit. Forms a tight complex with proteins S10 and S14.</text>
</comment>
<dbReference type="Gene3D" id="3.30.1140.32">
    <property type="entry name" value="Ribosomal protein S3, C-terminal domain"/>
    <property type="match status" value="1"/>
</dbReference>
<evidence type="ECO:0000256" key="8">
    <source>
        <dbReference type="HAMAP-Rule" id="MF_01309"/>
    </source>
</evidence>
<dbReference type="Proteomes" id="UP000034299">
    <property type="component" value="Unassembled WGS sequence"/>
</dbReference>
<comment type="caution">
    <text evidence="10">The sequence shown here is derived from an EMBL/GenBank/DDBJ whole genome shotgun (WGS) entry which is preliminary data.</text>
</comment>
<keyword evidence="4 8" id="KW-0689">Ribosomal protein</keyword>
<sequence length="213" mass="24291">MGHKVHPKIFRLSTILEFDAKWFSRKKYAAFLRQDMKLKEFLFKSLKEAGMDSIQIERGANEITITLQVAKPGLIIGRGGIGAEELRKKIQKNFFAKDKFAVKLNIQEVSKPNLSAQIVVQNMINDLEKRMPFRRVLKQTIERVRRAGAQGVKVMVSGRLDGAEIARREKLTDGKLPLTNLRADINYANGIAQMTYGVLGVKIWIYRGDIFKK</sequence>
<dbReference type="GO" id="GO:0003735">
    <property type="term" value="F:structural constituent of ribosome"/>
    <property type="evidence" value="ECO:0007669"/>
    <property type="project" value="InterPro"/>
</dbReference>
<dbReference type="InterPro" id="IPR005704">
    <property type="entry name" value="Ribosomal_uS3_bac-typ"/>
</dbReference>
<dbReference type="Pfam" id="PF00189">
    <property type="entry name" value="Ribosomal_S3_C"/>
    <property type="match status" value="1"/>
</dbReference>
<dbReference type="GO" id="GO:0019843">
    <property type="term" value="F:rRNA binding"/>
    <property type="evidence" value="ECO:0007669"/>
    <property type="project" value="UniProtKB-UniRule"/>
</dbReference>
<dbReference type="CDD" id="cd02412">
    <property type="entry name" value="KH-II_30S_S3"/>
    <property type="match status" value="1"/>
</dbReference>
<dbReference type="SUPFAM" id="SSF54821">
    <property type="entry name" value="Ribosomal protein S3 C-terminal domain"/>
    <property type="match status" value="1"/>
</dbReference>
<keyword evidence="5 8" id="KW-0687">Ribonucleoprotein</keyword>
<evidence type="ECO:0000256" key="5">
    <source>
        <dbReference type="ARBA" id="ARBA00023274"/>
    </source>
</evidence>
<feature type="domain" description="KH type-2" evidence="9">
    <location>
        <begin position="38"/>
        <end position="110"/>
    </location>
</feature>
<dbReference type="InterPro" id="IPR004044">
    <property type="entry name" value="KH_dom_type_2"/>
</dbReference>
<dbReference type="HAMAP" id="MF_01309_B">
    <property type="entry name" value="Ribosomal_uS3_B"/>
    <property type="match status" value="1"/>
</dbReference>
<dbReference type="InterPro" id="IPR036419">
    <property type="entry name" value="Ribosomal_S3_C_sf"/>
</dbReference>
<evidence type="ECO:0000256" key="6">
    <source>
        <dbReference type="ARBA" id="ARBA00024998"/>
    </source>
</evidence>
<dbReference type="Gene3D" id="3.30.300.20">
    <property type="match status" value="1"/>
</dbReference>
<dbReference type="AlphaFoldDB" id="A0A0G0WJ31"/>
<dbReference type="PANTHER" id="PTHR11760">
    <property type="entry name" value="30S/40S RIBOSOMAL PROTEIN S3"/>
    <property type="match status" value="1"/>
</dbReference>
<dbReference type="EMBL" id="LCBP01000020">
    <property type="protein sequence ID" value="KKS12880.1"/>
    <property type="molecule type" value="Genomic_DNA"/>
</dbReference>
<dbReference type="PANTHER" id="PTHR11760:SF19">
    <property type="entry name" value="SMALL RIBOSOMAL SUBUNIT PROTEIN US3C"/>
    <property type="match status" value="1"/>
</dbReference>
<evidence type="ECO:0000256" key="4">
    <source>
        <dbReference type="ARBA" id="ARBA00022980"/>
    </source>
</evidence>